<gene>
    <name evidence="4" type="ORF">QRT03_28715</name>
</gene>
<evidence type="ECO:0000313" key="4">
    <source>
        <dbReference type="EMBL" id="MDL5159982.1"/>
    </source>
</evidence>
<dbReference type="PROSITE" id="PS00893">
    <property type="entry name" value="NUDIX_BOX"/>
    <property type="match status" value="1"/>
</dbReference>
<reference evidence="4 5" key="1">
    <citation type="submission" date="2023-06" db="EMBL/GenBank/DDBJ databases">
        <title>Actinomycetospora Odt1-22.</title>
        <authorList>
            <person name="Supong K."/>
        </authorList>
    </citation>
    <scope>NUCLEOTIDE SEQUENCE [LARGE SCALE GENOMIC DNA]</scope>
    <source>
        <strain evidence="4 5">Odt1-22</strain>
    </source>
</reference>
<dbReference type="Pfam" id="PF00293">
    <property type="entry name" value="NUDIX"/>
    <property type="match status" value="1"/>
</dbReference>
<keyword evidence="2" id="KW-0378">Hydrolase</keyword>
<keyword evidence="5" id="KW-1185">Reference proteome</keyword>
<dbReference type="InterPro" id="IPR000086">
    <property type="entry name" value="NUDIX_hydrolase_dom"/>
</dbReference>
<evidence type="ECO:0000256" key="2">
    <source>
        <dbReference type="ARBA" id="ARBA00022801"/>
    </source>
</evidence>
<organism evidence="4 5">
    <name type="scientific">Actinomycetospora termitidis</name>
    <dbReference type="NCBI Taxonomy" id="3053470"/>
    <lineage>
        <taxon>Bacteria</taxon>
        <taxon>Bacillati</taxon>
        <taxon>Actinomycetota</taxon>
        <taxon>Actinomycetes</taxon>
        <taxon>Pseudonocardiales</taxon>
        <taxon>Pseudonocardiaceae</taxon>
        <taxon>Actinomycetospora</taxon>
    </lineage>
</organism>
<accession>A0ABT7MH24</accession>
<comment type="cofactor">
    <cofactor evidence="1">
        <name>Mg(2+)</name>
        <dbReference type="ChEBI" id="CHEBI:18420"/>
    </cofactor>
</comment>
<dbReference type="InterPro" id="IPR015797">
    <property type="entry name" value="NUDIX_hydrolase-like_dom_sf"/>
</dbReference>
<dbReference type="SUPFAM" id="SSF55811">
    <property type="entry name" value="Nudix"/>
    <property type="match status" value="1"/>
</dbReference>
<proteinExistence type="predicted"/>
<feature type="domain" description="Nudix hydrolase" evidence="3">
    <location>
        <begin position="17"/>
        <end position="152"/>
    </location>
</feature>
<dbReference type="PROSITE" id="PS51462">
    <property type="entry name" value="NUDIX"/>
    <property type="match status" value="1"/>
</dbReference>
<dbReference type="Proteomes" id="UP001231924">
    <property type="component" value="Unassembled WGS sequence"/>
</dbReference>
<dbReference type="PANTHER" id="PTHR43046">
    <property type="entry name" value="GDP-MANNOSE MANNOSYL HYDROLASE"/>
    <property type="match status" value="1"/>
</dbReference>
<evidence type="ECO:0000313" key="5">
    <source>
        <dbReference type="Proteomes" id="UP001231924"/>
    </source>
</evidence>
<dbReference type="InterPro" id="IPR020084">
    <property type="entry name" value="NUDIX_hydrolase_CS"/>
</dbReference>
<sequence>MARVDFFDDPAAPKATTRIPGASAAVRDEQGRLLLIRREDTGQWALPGGIFELDETIAECAVRETREEAGVDIEVTGLVGIYTDPRHVALLDDGRAIQPLGVCFHARPIGGEARPDGVETIDVAWVEPERIGEYDLFLTHRARIADALSGDPQPRLA</sequence>
<protein>
    <submittedName>
        <fullName evidence="4">NUDIX domain-containing protein</fullName>
    </submittedName>
</protein>
<dbReference type="PANTHER" id="PTHR43046:SF16">
    <property type="entry name" value="ADP-RIBOSE PYROPHOSPHATASE YJHB-RELATED"/>
    <property type="match status" value="1"/>
</dbReference>
<evidence type="ECO:0000259" key="3">
    <source>
        <dbReference type="PROSITE" id="PS51462"/>
    </source>
</evidence>
<name>A0ABT7MH24_9PSEU</name>
<comment type="caution">
    <text evidence="4">The sequence shown here is derived from an EMBL/GenBank/DDBJ whole genome shotgun (WGS) entry which is preliminary data.</text>
</comment>
<dbReference type="RefSeq" id="WP_286056591.1">
    <property type="nucleotide sequence ID" value="NZ_JASVWF010000009.1"/>
</dbReference>
<dbReference type="Gene3D" id="3.90.79.10">
    <property type="entry name" value="Nucleoside Triphosphate Pyrophosphohydrolase"/>
    <property type="match status" value="1"/>
</dbReference>
<evidence type="ECO:0000256" key="1">
    <source>
        <dbReference type="ARBA" id="ARBA00001946"/>
    </source>
</evidence>
<dbReference type="EMBL" id="JASVWF010000009">
    <property type="protein sequence ID" value="MDL5159982.1"/>
    <property type="molecule type" value="Genomic_DNA"/>
</dbReference>